<protein>
    <submittedName>
        <fullName evidence="1">Uncharacterized protein</fullName>
    </submittedName>
</protein>
<dbReference type="KEGG" id="buo:BRPE64_ACDS10560"/>
<dbReference type="PATRIC" id="fig|758793.3.peg.1057"/>
<evidence type="ECO:0000313" key="1">
    <source>
        <dbReference type="EMBL" id="BAN22810.1"/>
    </source>
</evidence>
<dbReference type="HOGENOM" id="CLU_2680577_0_0_4"/>
<dbReference type="EMBL" id="AP013058">
    <property type="protein sequence ID" value="BAN22810.1"/>
    <property type="molecule type" value="Genomic_DNA"/>
</dbReference>
<dbReference type="Proteomes" id="UP000013966">
    <property type="component" value="Chromosome 1"/>
</dbReference>
<organism evidence="1 2">
    <name type="scientific">Caballeronia insecticola</name>
    <dbReference type="NCBI Taxonomy" id="758793"/>
    <lineage>
        <taxon>Bacteria</taxon>
        <taxon>Pseudomonadati</taxon>
        <taxon>Pseudomonadota</taxon>
        <taxon>Betaproteobacteria</taxon>
        <taxon>Burkholderiales</taxon>
        <taxon>Burkholderiaceae</taxon>
        <taxon>Caballeronia</taxon>
    </lineage>
</organism>
<proteinExistence type="predicted"/>
<gene>
    <name evidence="1" type="ORF">BRPE64_ACDS10560</name>
</gene>
<name>R4WPM1_9BURK</name>
<reference evidence="1 2" key="1">
    <citation type="journal article" date="2013" name="Genome Announc.">
        <title>Complete Genome Sequence of Burkholderia sp. Strain RPE64, Bacterial Symbiont of the Bean Bug Riptortus pedestris.</title>
        <authorList>
            <person name="Shibata T.F."/>
            <person name="Maeda T."/>
            <person name="Nikoh N."/>
            <person name="Yamaguchi K."/>
            <person name="Oshima K."/>
            <person name="Hattori M."/>
            <person name="Nishiyama T."/>
            <person name="Hasebe M."/>
            <person name="Fukatsu T."/>
            <person name="Kikuchi Y."/>
            <person name="Shigenobu S."/>
        </authorList>
    </citation>
    <scope>NUCLEOTIDE SEQUENCE [LARGE SCALE GENOMIC DNA]</scope>
</reference>
<evidence type="ECO:0000313" key="2">
    <source>
        <dbReference type="Proteomes" id="UP000013966"/>
    </source>
</evidence>
<reference evidence="1 2" key="2">
    <citation type="journal article" date="2018" name="Int. J. Syst. Evol. Microbiol.">
        <title>Burkholderia insecticola sp. nov., a gut symbiotic bacterium of the bean bug Riptortus pedestris.</title>
        <authorList>
            <person name="Takeshita K."/>
            <person name="Tamaki H."/>
            <person name="Ohbayashi T."/>
            <person name="Meng X.-Y."/>
            <person name="Sone T."/>
            <person name="Mitani Y."/>
            <person name="Peeters C."/>
            <person name="Kikuchi Y."/>
            <person name="Vandamme P."/>
        </authorList>
    </citation>
    <scope>NUCLEOTIDE SEQUENCE [LARGE SCALE GENOMIC DNA]</scope>
    <source>
        <strain evidence="1">RPE64</strain>
    </source>
</reference>
<dbReference type="AlphaFoldDB" id="R4WPM1"/>
<accession>R4WPM1</accession>
<keyword evidence="2" id="KW-1185">Reference proteome</keyword>
<sequence>MGALNMLNTLNSVSTFNMFNTRSRPNVREIRSADPLLGVFRPGRRAAAQKPESDRNQKRFSCPHDFLVIRKGPH</sequence>